<keyword evidence="1" id="KW-0732">Signal</keyword>
<proteinExistence type="predicted"/>
<sequence length="169" mass="18225">MTGKWLKATLMALVAAAVMTACGYGEPNPRSYISYSDPNEHDQDAEREARVGKFGTSNLFGVKNSSSISSRIESTINAGNLHGIEVLVLGDTVVLGQHKGTANGPTDLVKAKQHVNQLLGSGVRTMVVKDQTTIHLMEKVKIDLHSGSGHPKSTASNITRILEKAEWMR</sequence>
<dbReference type="RefSeq" id="WP_209809786.1">
    <property type="nucleotide sequence ID" value="NZ_JAGGKT010000003.1"/>
</dbReference>
<reference evidence="2 3" key="1">
    <citation type="submission" date="2021-03" db="EMBL/GenBank/DDBJ databases">
        <title>Genomic Encyclopedia of Type Strains, Phase IV (KMG-IV): sequencing the most valuable type-strain genomes for metagenomic binning, comparative biology and taxonomic classification.</title>
        <authorList>
            <person name="Goeker M."/>
        </authorList>
    </citation>
    <scope>NUCLEOTIDE SEQUENCE [LARGE SCALE GENOMIC DNA]</scope>
    <source>
        <strain evidence="2 3">DSM 24738</strain>
    </source>
</reference>
<comment type="caution">
    <text evidence="2">The sequence shown here is derived from an EMBL/GenBank/DDBJ whole genome shotgun (WGS) entry which is preliminary data.</text>
</comment>
<evidence type="ECO:0000313" key="2">
    <source>
        <dbReference type="EMBL" id="MBP1931707.1"/>
    </source>
</evidence>
<dbReference type="Proteomes" id="UP001519343">
    <property type="component" value="Unassembled WGS sequence"/>
</dbReference>
<organism evidence="2 3">
    <name type="scientific">Ammoniphilus resinae</name>
    <dbReference type="NCBI Taxonomy" id="861532"/>
    <lineage>
        <taxon>Bacteria</taxon>
        <taxon>Bacillati</taxon>
        <taxon>Bacillota</taxon>
        <taxon>Bacilli</taxon>
        <taxon>Bacillales</taxon>
        <taxon>Paenibacillaceae</taxon>
        <taxon>Aneurinibacillus group</taxon>
        <taxon>Ammoniphilus</taxon>
    </lineage>
</organism>
<accession>A0ABS4GNL2</accession>
<feature type="chain" id="PRO_5046193888" evidence="1">
    <location>
        <begin position="24"/>
        <end position="169"/>
    </location>
</feature>
<keyword evidence="3" id="KW-1185">Reference proteome</keyword>
<dbReference type="EMBL" id="JAGGKT010000003">
    <property type="protein sequence ID" value="MBP1931707.1"/>
    <property type="molecule type" value="Genomic_DNA"/>
</dbReference>
<name>A0ABS4GNL2_9BACL</name>
<feature type="signal peptide" evidence="1">
    <location>
        <begin position="1"/>
        <end position="23"/>
    </location>
</feature>
<protein>
    <submittedName>
        <fullName evidence="2">Uncharacterized protein</fullName>
    </submittedName>
</protein>
<dbReference type="PROSITE" id="PS51257">
    <property type="entry name" value="PROKAR_LIPOPROTEIN"/>
    <property type="match status" value="1"/>
</dbReference>
<evidence type="ECO:0000256" key="1">
    <source>
        <dbReference type="SAM" id="SignalP"/>
    </source>
</evidence>
<gene>
    <name evidence="2" type="ORF">J2Z37_001708</name>
</gene>
<evidence type="ECO:0000313" key="3">
    <source>
        <dbReference type="Proteomes" id="UP001519343"/>
    </source>
</evidence>